<dbReference type="GO" id="GO:0005524">
    <property type="term" value="F:ATP binding"/>
    <property type="evidence" value="ECO:0007669"/>
    <property type="project" value="UniProtKB-UniRule"/>
</dbReference>
<proteinExistence type="predicted"/>
<keyword evidence="3 8" id="KW-0418">Kinase</keyword>
<dbReference type="EMBL" id="CP022163">
    <property type="protein sequence ID" value="ATB27308.1"/>
    <property type="molecule type" value="Genomic_DNA"/>
</dbReference>
<evidence type="ECO:0000313" key="8">
    <source>
        <dbReference type="EMBL" id="ATB27308.1"/>
    </source>
</evidence>
<evidence type="ECO:0000259" key="7">
    <source>
        <dbReference type="PROSITE" id="PS50011"/>
    </source>
</evidence>
<dbReference type="PROSITE" id="PS00107">
    <property type="entry name" value="PROTEIN_KINASE_ATP"/>
    <property type="match status" value="1"/>
</dbReference>
<dbReference type="Proteomes" id="UP000217289">
    <property type="component" value="Chromosome"/>
</dbReference>
<keyword evidence="6" id="KW-1133">Transmembrane helix</keyword>
<feature type="domain" description="Protein kinase" evidence="7">
    <location>
        <begin position="18"/>
        <end position="282"/>
    </location>
</feature>
<evidence type="ECO:0000256" key="6">
    <source>
        <dbReference type="SAM" id="Phobius"/>
    </source>
</evidence>
<name>A0A250I7Y8_9BACT</name>
<accession>A0A250I7Y8</accession>
<evidence type="ECO:0000256" key="3">
    <source>
        <dbReference type="ARBA" id="ARBA00022777"/>
    </source>
</evidence>
<keyword evidence="6" id="KW-0472">Membrane</keyword>
<keyword evidence="4 5" id="KW-0067">ATP-binding</keyword>
<dbReference type="Gene3D" id="1.10.510.10">
    <property type="entry name" value="Transferase(Phosphotransferase) domain 1"/>
    <property type="match status" value="1"/>
</dbReference>
<dbReference type="InterPro" id="IPR050205">
    <property type="entry name" value="CDPK_Ser/Thr_kinases"/>
</dbReference>
<dbReference type="InterPro" id="IPR011009">
    <property type="entry name" value="Kinase-like_dom_sf"/>
</dbReference>
<evidence type="ECO:0000256" key="2">
    <source>
        <dbReference type="ARBA" id="ARBA00022741"/>
    </source>
</evidence>
<dbReference type="AlphaFoldDB" id="A0A250I7Y8"/>
<keyword evidence="9" id="KW-1185">Reference proteome</keyword>
<dbReference type="InterPro" id="IPR008271">
    <property type="entry name" value="Ser/Thr_kinase_AS"/>
</dbReference>
<evidence type="ECO:0000256" key="1">
    <source>
        <dbReference type="ARBA" id="ARBA00022679"/>
    </source>
</evidence>
<feature type="binding site" evidence="5">
    <location>
        <position position="45"/>
    </location>
    <ligand>
        <name>ATP</name>
        <dbReference type="ChEBI" id="CHEBI:30616"/>
    </ligand>
</feature>
<evidence type="ECO:0000256" key="4">
    <source>
        <dbReference type="ARBA" id="ARBA00022840"/>
    </source>
</evidence>
<keyword evidence="1" id="KW-0808">Transferase</keyword>
<dbReference type="SMART" id="SM00220">
    <property type="entry name" value="S_TKc"/>
    <property type="match status" value="1"/>
</dbReference>
<dbReference type="PANTHER" id="PTHR24349">
    <property type="entry name" value="SERINE/THREONINE-PROTEIN KINASE"/>
    <property type="match status" value="1"/>
</dbReference>
<keyword evidence="6" id="KW-0812">Transmembrane</keyword>
<dbReference type="KEGG" id="mbd:MEBOL_000746"/>
<dbReference type="RefSeq" id="WP_095976123.1">
    <property type="nucleotide sequence ID" value="NZ_CP022163.1"/>
</dbReference>
<dbReference type="InterPro" id="IPR000719">
    <property type="entry name" value="Prot_kinase_dom"/>
</dbReference>
<feature type="transmembrane region" description="Helical" evidence="6">
    <location>
        <begin position="352"/>
        <end position="374"/>
    </location>
</feature>
<dbReference type="CDD" id="cd14014">
    <property type="entry name" value="STKc_PknB_like"/>
    <property type="match status" value="1"/>
</dbReference>
<dbReference type="InterPro" id="IPR017441">
    <property type="entry name" value="Protein_kinase_ATP_BS"/>
</dbReference>
<keyword evidence="2 5" id="KW-0547">Nucleotide-binding</keyword>
<reference evidence="8 9" key="1">
    <citation type="submission" date="2017-06" db="EMBL/GenBank/DDBJ databases">
        <authorList>
            <person name="Kim H.J."/>
            <person name="Triplett B.A."/>
        </authorList>
    </citation>
    <scope>NUCLEOTIDE SEQUENCE [LARGE SCALE GENOMIC DNA]</scope>
    <source>
        <strain evidence="8 9">DSM 14713</strain>
    </source>
</reference>
<dbReference type="Pfam" id="PF00069">
    <property type="entry name" value="Pkinase"/>
    <property type="match status" value="1"/>
</dbReference>
<dbReference type="OrthoDB" id="5524425at2"/>
<sequence length="472" mass="52139">MRSELDEKVKSGMEVGGYRIDRKLGQGGFGGVYLAWRDGRPSALKFIHLESVGDWGWRELFVMLPQQSAHVVKLRGHLRWPEEQPEYLVLVMEYVPGMTLYGWAREHNPCAREVVEKLLPLVRSLRGLHAQGVFHRDLKGDNVLVRETDGAPVLVDFGAGSSPLVPRVTKGVLPPASLYYRSPESLAFSRLEGRVPGARYRYAETDEVYALGVLLYVLLTDVYPFTGPDAALVEGILAGAPTPPHERNFRVPKTLSHLCMRMLAREPGERVPGMEALCEELAVLLQEAREAPGWERPLCFDWMEEERTTEDFLPEGGEIDPEAWLAKWKDKKPRRGRRPMAVPARSHRERRVLPALVALGALGLGVVAVMYPWAREGELEAPPAWEVAWTDQDGMAVAGPGAPPALSPNQKRAPCTAGLELEINGGCWLSIVHTTPACPPQTVAYEGRCLVRVAKPQPVPMSVDAGGPSSPP</sequence>
<dbReference type="GO" id="GO:0004672">
    <property type="term" value="F:protein kinase activity"/>
    <property type="evidence" value="ECO:0007669"/>
    <property type="project" value="InterPro"/>
</dbReference>
<dbReference type="PROSITE" id="PS00108">
    <property type="entry name" value="PROTEIN_KINASE_ST"/>
    <property type="match status" value="1"/>
</dbReference>
<evidence type="ECO:0000313" key="9">
    <source>
        <dbReference type="Proteomes" id="UP000217289"/>
    </source>
</evidence>
<organism evidence="8 9">
    <name type="scientific">Melittangium boletus DSM 14713</name>
    <dbReference type="NCBI Taxonomy" id="1294270"/>
    <lineage>
        <taxon>Bacteria</taxon>
        <taxon>Pseudomonadati</taxon>
        <taxon>Myxococcota</taxon>
        <taxon>Myxococcia</taxon>
        <taxon>Myxococcales</taxon>
        <taxon>Cystobacterineae</taxon>
        <taxon>Archangiaceae</taxon>
        <taxon>Melittangium</taxon>
    </lineage>
</organism>
<dbReference type="SUPFAM" id="SSF56112">
    <property type="entry name" value="Protein kinase-like (PK-like)"/>
    <property type="match status" value="1"/>
</dbReference>
<evidence type="ECO:0000256" key="5">
    <source>
        <dbReference type="PROSITE-ProRule" id="PRU10141"/>
    </source>
</evidence>
<protein>
    <submittedName>
        <fullName evidence="8">Protein kinase</fullName>
    </submittedName>
</protein>
<dbReference type="PROSITE" id="PS50011">
    <property type="entry name" value="PROTEIN_KINASE_DOM"/>
    <property type="match status" value="1"/>
</dbReference>
<gene>
    <name evidence="8" type="ORF">MEBOL_000746</name>
</gene>